<dbReference type="GO" id="GO:0016874">
    <property type="term" value="F:ligase activity"/>
    <property type="evidence" value="ECO:0007669"/>
    <property type="project" value="UniProtKB-KW"/>
</dbReference>
<comment type="caution">
    <text evidence="2">The sequence shown here is derived from an EMBL/GenBank/DDBJ whole genome shotgun (WGS) entry which is preliminary data.</text>
</comment>
<dbReference type="InterPro" id="IPR056580">
    <property type="entry name" value="Ufl1_dom"/>
</dbReference>
<keyword evidence="3" id="KW-1185">Reference proteome</keyword>
<dbReference type="GO" id="GO:0061666">
    <property type="term" value="F:UFM1 ligase activity"/>
    <property type="evidence" value="ECO:0007669"/>
    <property type="project" value="InterPro"/>
</dbReference>
<proteinExistence type="predicted"/>
<evidence type="ECO:0000259" key="1">
    <source>
        <dbReference type="Pfam" id="PF23659"/>
    </source>
</evidence>
<dbReference type="InterPro" id="IPR018611">
    <property type="entry name" value="Ufl1"/>
</dbReference>
<dbReference type="OrthoDB" id="10258297at2759"/>
<sequence length="198" mass="22818">MQISEELQKRFPSCSEELVEELATYLFKPLTQCYQEVARSVFLSTGDKNRKSHSEVQNKVSVLWANAKLFDKGIKLFADDVQVQLCRHLLRTVCTDIVNQAVGFLAADHMLTINDDSALTPEDRLKIISKFPEKIKTELVKLNSTLNGKETEDFFNQFDVICGTGYCEFMLKKLDKKRERQLTVERRLCTSRTVTTRK</sequence>
<keyword evidence="2" id="KW-0436">Ligase</keyword>
<dbReference type="Pfam" id="PF23659">
    <property type="entry name" value="UFL1"/>
    <property type="match status" value="1"/>
</dbReference>
<dbReference type="PANTHER" id="PTHR31057:SF0">
    <property type="entry name" value="E3 UFM1-PROTEIN LIGASE 1"/>
    <property type="match status" value="1"/>
</dbReference>
<dbReference type="EMBL" id="MU825423">
    <property type="protein sequence ID" value="KAJ7389903.1"/>
    <property type="molecule type" value="Genomic_DNA"/>
</dbReference>
<feature type="domain" description="E3 UFM1-protein ligase 1-like" evidence="1">
    <location>
        <begin position="53"/>
        <end position="174"/>
    </location>
</feature>
<accession>A0A9W9ZZC6</accession>
<protein>
    <submittedName>
        <fullName evidence="2">E3 UFM1-protein ligase 1</fullName>
    </submittedName>
</protein>
<gene>
    <name evidence="2" type="primary">UFL1_1</name>
    <name evidence="2" type="ORF">OS493_028366</name>
</gene>
<dbReference type="AlphaFoldDB" id="A0A9W9ZZC6"/>
<dbReference type="GO" id="GO:0032434">
    <property type="term" value="P:regulation of proteasomal ubiquitin-dependent protein catabolic process"/>
    <property type="evidence" value="ECO:0007669"/>
    <property type="project" value="TreeGrafter"/>
</dbReference>
<organism evidence="2 3">
    <name type="scientific">Desmophyllum pertusum</name>
    <dbReference type="NCBI Taxonomy" id="174260"/>
    <lineage>
        <taxon>Eukaryota</taxon>
        <taxon>Metazoa</taxon>
        <taxon>Cnidaria</taxon>
        <taxon>Anthozoa</taxon>
        <taxon>Hexacorallia</taxon>
        <taxon>Scleractinia</taxon>
        <taxon>Caryophylliina</taxon>
        <taxon>Caryophylliidae</taxon>
        <taxon>Desmophyllum</taxon>
    </lineage>
</organism>
<dbReference type="PANTHER" id="PTHR31057">
    <property type="entry name" value="E3 UFM1-PROTEIN LIGASE 1"/>
    <property type="match status" value="1"/>
</dbReference>
<dbReference type="GO" id="GO:0034976">
    <property type="term" value="P:response to endoplasmic reticulum stress"/>
    <property type="evidence" value="ECO:0007669"/>
    <property type="project" value="TreeGrafter"/>
</dbReference>
<evidence type="ECO:0000313" key="3">
    <source>
        <dbReference type="Proteomes" id="UP001163046"/>
    </source>
</evidence>
<dbReference type="GO" id="GO:1990592">
    <property type="term" value="P:protein K69-linked ufmylation"/>
    <property type="evidence" value="ECO:0007669"/>
    <property type="project" value="TreeGrafter"/>
</dbReference>
<name>A0A9W9ZZC6_9CNID</name>
<evidence type="ECO:0000313" key="2">
    <source>
        <dbReference type="EMBL" id="KAJ7389903.1"/>
    </source>
</evidence>
<reference evidence="2" key="1">
    <citation type="submission" date="2023-01" db="EMBL/GenBank/DDBJ databases">
        <title>Genome assembly of the deep-sea coral Lophelia pertusa.</title>
        <authorList>
            <person name="Herrera S."/>
            <person name="Cordes E."/>
        </authorList>
    </citation>
    <scope>NUCLEOTIDE SEQUENCE</scope>
    <source>
        <strain evidence="2">USNM1676648</strain>
        <tissue evidence="2">Polyp</tissue>
    </source>
</reference>
<dbReference type="Proteomes" id="UP001163046">
    <property type="component" value="Unassembled WGS sequence"/>
</dbReference>
<dbReference type="GO" id="GO:0005789">
    <property type="term" value="C:endoplasmic reticulum membrane"/>
    <property type="evidence" value="ECO:0007669"/>
    <property type="project" value="TreeGrafter"/>
</dbReference>